<dbReference type="Pfam" id="PF00990">
    <property type="entry name" value="GGDEF"/>
    <property type="match status" value="1"/>
</dbReference>
<dbReference type="InterPro" id="IPR000160">
    <property type="entry name" value="GGDEF_dom"/>
</dbReference>
<comment type="caution">
    <text evidence="2">The sequence shown here is derived from an EMBL/GenBank/DDBJ whole genome shotgun (WGS) entry which is preliminary data.</text>
</comment>
<evidence type="ECO:0000313" key="2">
    <source>
        <dbReference type="EMBL" id="OHT17883.1"/>
    </source>
</evidence>
<dbReference type="OrthoDB" id="9812260at2"/>
<dbReference type="Proteomes" id="UP000179467">
    <property type="component" value="Unassembled WGS sequence"/>
</dbReference>
<dbReference type="EMBL" id="MIPT01000002">
    <property type="protein sequence ID" value="OHT17883.1"/>
    <property type="molecule type" value="Genomic_DNA"/>
</dbReference>
<dbReference type="RefSeq" id="WP_037474040.1">
    <property type="nucleotide sequence ID" value="NZ_MIPT01000002.1"/>
</dbReference>
<gene>
    <name evidence="2" type="ORF">BHE75_04387</name>
</gene>
<evidence type="ECO:0000313" key="3">
    <source>
        <dbReference type="Proteomes" id="UP000179467"/>
    </source>
</evidence>
<dbReference type="AlphaFoldDB" id="A0A1S1H998"/>
<name>A0A1S1H998_9SPHN</name>
<accession>A0A1S1H998</accession>
<dbReference type="Gene3D" id="3.30.70.270">
    <property type="match status" value="1"/>
</dbReference>
<dbReference type="SUPFAM" id="SSF55073">
    <property type="entry name" value="Nucleotide cyclase"/>
    <property type="match status" value="1"/>
</dbReference>
<sequence length="184" mass="19146">MNSHLPVGRLAGYLEALSREKIWLAIVAATGALAALDHAVPTVGFARLYMPIICGSAWGLGAREGYSVAVFAAILAVMPGLQVGPPTGPSIFGPIAEGQSFAQDIHARLRTVLAGPPYPVTCSMGAVLIPSDAPRNADELMHLAGQATYRARQTGKNAVEIARAGDPPALRPVLATACLRKGRT</sequence>
<evidence type="ECO:0000259" key="1">
    <source>
        <dbReference type="Pfam" id="PF00990"/>
    </source>
</evidence>
<organism evidence="2 3">
    <name type="scientific">Edaphosphingomonas haloaromaticamans</name>
    <dbReference type="NCBI Taxonomy" id="653954"/>
    <lineage>
        <taxon>Bacteria</taxon>
        <taxon>Pseudomonadati</taxon>
        <taxon>Pseudomonadota</taxon>
        <taxon>Alphaproteobacteria</taxon>
        <taxon>Sphingomonadales</taxon>
        <taxon>Rhizorhabdaceae</taxon>
        <taxon>Edaphosphingomonas</taxon>
    </lineage>
</organism>
<dbReference type="InterPro" id="IPR043128">
    <property type="entry name" value="Rev_trsase/Diguanyl_cyclase"/>
</dbReference>
<feature type="domain" description="GGDEF" evidence="1">
    <location>
        <begin position="99"/>
        <end position="157"/>
    </location>
</feature>
<dbReference type="InterPro" id="IPR029787">
    <property type="entry name" value="Nucleotide_cyclase"/>
</dbReference>
<keyword evidence="3" id="KW-1185">Reference proteome</keyword>
<reference evidence="2 3" key="1">
    <citation type="submission" date="2016-09" db="EMBL/GenBank/DDBJ databases">
        <title>Metabolic pathway, cell adaptation mechanisms and a novel monoxygenase revealed through proteogenomic-transcription analysis of a Sphingomonas haloaromaticamans strain degrading the fungicide ortho-phenylphenol.</title>
        <authorList>
            <person name="Perruchon C."/>
            <person name="Papadopoulou E.S."/>
            <person name="Rousidou C."/>
            <person name="Vasileiadis S."/>
            <person name="Tanou G."/>
            <person name="Amoutzias G."/>
            <person name="Molassiotis A."/>
            <person name="Karpouzas D.G."/>
        </authorList>
    </citation>
    <scope>NUCLEOTIDE SEQUENCE [LARGE SCALE GENOMIC DNA]</scope>
    <source>
        <strain evidence="2 3">P3</strain>
    </source>
</reference>
<protein>
    <recommendedName>
        <fullName evidence="1">GGDEF domain-containing protein</fullName>
    </recommendedName>
</protein>
<proteinExistence type="predicted"/>